<dbReference type="KEGG" id="crw:CROST_032940"/>
<protein>
    <submittedName>
        <fullName evidence="1">Uncharacterized protein</fullName>
    </submittedName>
</protein>
<dbReference type="AlphaFoldDB" id="A0A1S8L3B6"/>
<proteinExistence type="predicted"/>
<keyword evidence="2" id="KW-1185">Reference proteome</keyword>
<sequence length="184" mass="20022">MSEQIGIPVGSGYIYETVFDGSTIPSDATIETDTNRLGYIEKGATLTYKATFKKFKDDMGKVARNVLTEEEVTLKLGLISWVYSKLDVLCATCRITEKEGGRTIKIGGIDNADGRKHVFRFVHPDKELGDVRITIVGTNTGGLTLKYAKDDSTNVEPEISAEPCDNEGTLVLLDIKDPAAAVKS</sequence>
<reference evidence="1 2" key="1">
    <citation type="submission" date="2022-04" db="EMBL/GenBank/DDBJ databases">
        <title>Genome sequence of C. roseum typestrain.</title>
        <authorList>
            <person name="Poehlein A."/>
            <person name="Schoch T."/>
            <person name="Duerre P."/>
            <person name="Daniel R."/>
        </authorList>
    </citation>
    <scope>NUCLEOTIDE SEQUENCE [LARGE SCALE GENOMIC DNA]</scope>
    <source>
        <strain evidence="1 2">DSM 7320</strain>
    </source>
</reference>
<dbReference type="EMBL" id="CP096983">
    <property type="protein sequence ID" value="URZ12571.1"/>
    <property type="molecule type" value="Genomic_DNA"/>
</dbReference>
<name>A0A1S8L3B6_9CLOT</name>
<gene>
    <name evidence="1" type="ORF">CROST_032940</name>
</gene>
<evidence type="ECO:0000313" key="1">
    <source>
        <dbReference type="EMBL" id="URZ12571.1"/>
    </source>
</evidence>
<dbReference type="STRING" id="84029.CROST_28670"/>
<accession>A0A1S8L3B6</accession>
<evidence type="ECO:0000313" key="2">
    <source>
        <dbReference type="Proteomes" id="UP000190951"/>
    </source>
</evidence>
<dbReference type="RefSeq" id="WP_077834833.1">
    <property type="nucleotide sequence ID" value="NZ_CP096983.1"/>
</dbReference>
<organism evidence="1 2">
    <name type="scientific">Clostridium felsineum</name>
    <dbReference type="NCBI Taxonomy" id="36839"/>
    <lineage>
        <taxon>Bacteria</taxon>
        <taxon>Bacillati</taxon>
        <taxon>Bacillota</taxon>
        <taxon>Clostridia</taxon>
        <taxon>Eubacteriales</taxon>
        <taxon>Clostridiaceae</taxon>
        <taxon>Clostridium</taxon>
    </lineage>
</organism>
<dbReference type="Proteomes" id="UP000190951">
    <property type="component" value="Chromosome"/>
</dbReference>